<gene>
    <name evidence="2" type="ORF">R2601_02153</name>
</gene>
<dbReference type="PROSITE" id="PS51186">
    <property type="entry name" value="GNAT"/>
    <property type="match status" value="1"/>
</dbReference>
<dbReference type="PANTHER" id="PTHR47237">
    <property type="entry name" value="SLL0310 PROTEIN"/>
    <property type="match status" value="1"/>
</dbReference>
<sequence>MPMTAASPTTTPASDLALRAFTPEHIPGALRLSQEAGWPHRAEDWALTLSVSQGVVALRDGEIVGTALCSIFGEVASVNMIIVDARMRGHGLGRKLMQAVLDLAGTRELRLTATTDGLPLYQKLGFQCTGEILQHQGIALRGEPELPVFEGDADGIAAMDLAAGGMERATLLAGIAERGMVLRAEGGFALLRDFGRGQVLGPVVARDMATARALLSAGATRAAGGFLRVDLTDPALADHATGLGLVHVGGGTAMAKGAAPACAPVFKTYALASQALG</sequence>
<keyword evidence="3" id="KW-1185">Reference proteome</keyword>
<dbReference type="Pfam" id="PF00583">
    <property type="entry name" value="Acetyltransf_1"/>
    <property type="match status" value="1"/>
</dbReference>
<dbReference type="GO" id="GO:0004792">
    <property type="term" value="F:thiosulfate-cyanide sulfurtransferase activity"/>
    <property type="evidence" value="ECO:0007669"/>
    <property type="project" value="InterPro"/>
</dbReference>
<dbReference type="AlphaFoldDB" id="Q0FX65"/>
<dbReference type="HOGENOM" id="CLU_063450_1_0_5"/>
<name>Q0FX65_SALBH</name>
<dbReference type="eggNOG" id="COG0454">
    <property type="taxonomic scope" value="Bacteria"/>
</dbReference>
<dbReference type="CDD" id="cd04301">
    <property type="entry name" value="NAT_SF"/>
    <property type="match status" value="1"/>
</dbReference>
<evidence type="ECO:0000313" key="2">
    <source>
        <dbReference type="EMBL" id="EAU48337.1"/>
    </source>
</evidence>
<dbReference type="EMBL" id="AATQ01000001">
    <property type="protein sequence ID" value="EAU48337.1"/>
    <property type="molecule type" value="Genomic_DNA"/>
</dbReference>
<dbReference type="InterPro" id="IPR001307">
    <property type="entry name" value="Thiosulphate_STrfase_CS"/>
</dbReference>
<dbReference type="Pfam" id="PF18014">
    <property type="entry name" value="Acetyltransf_18"/>
    <property type="match status" value="1"/>
</dbReference>
<dbReference type="PANTHER" id="PTHR47237:SF2">
    <property type="entry name" value="BLL4206 PROTEIN"/>
    <property type="match status" value="1"/>
</dbReference>
<dbReference type="InterPro" id="IPR016181">
    <property type="entry name" value="Acyl_CoA_acyltransferase"/>
</dbReference>
<evidence type="ECO:0000259" key="1">
    <source>
        <dbReference type="PROSITE" id="PS51186"/>
    </source>
</evidence>
<reference evidence="2 3" key="1">
    <citation type="journal article" date="2010" name="J. Bacteriol.">
        <title>Genome sequences of Pelagibaca bermudensis HTCC2601T and Maritimibacter alkaliphilus HTCC2654T, the type strains of two marine Roseobacter genera.</title>
        <authorList>
            <person name="Thrash J.C."/>
            <person name="Cho J.C."/>
            <person name="Ferriera S."/>
            <person name="Johnson J."/>
            <person name="Vergin K.L."/>
            <person name="Giovannoni S.J."/>
        </authorList>
    </citation>
    <scope>NUCLEOTIDE SEQUENCE [LARGE SCALE GENOMIC DNA]</scope>
    <source>
        <strain evidence="3">DSM 26914 / JCM 13377 / KCTC 12554 / HTCC2601</strain>
    </source>
</reference>
<feature type="domain" description="N-acetyltransferase" evidence="1">
    <location>
        <begin position="16"/>
        <end position="147"/>
    </location>
</feature>
<evidence type="ECO:0000313" key="3">
    <source>
        <dbReference type="Proteomes" id="UP000006230"/>
    </source>
</evidence>
<proteinExistence type="predicted"/>
<organism evidence="2 3">
    <name type="scientific">Salipiger bermudensis (strain DSM 26914 / JCM 13377 / KCTC 12554 / HTCC2601)</name>
    <name type="common">Pelagibaca bermudensis</name>
    <dbReference type="NCBI Taxonomy" id="314265"/>
    <lineage>
        <taxon>Bacteria</taxon>
        <taxon>Pseudomonadati</taxon>
        <taxon>Pseudomonadota</taxon>
        <taxon>Alphaproteobacteria</taxon>
        <taxon>Rhodobacterales</taxon>
        <taxon>Roseobacteraceae</taxon>
        <taxon>Salipiger</taxon>
    </lineage>
</organism>
<comment type="caution">
    <text evidence="2">The sequence shown here is derived from an EMBL/GenBank/DDBJ whole genome shotgun (WGS) entry which is preliminary data.</text>
</comment>
<dbReference type="InterPro" id="IPR052729">
    <property type="entry name" value="Acyl/Acetyltrans_Enzymes"/>
</dbReference>
<dbReference type="STRING" id="314265.R2601_02153"/>
<dbReference type="GO" id="GO:0016747">
    <property type="term" value="F:acyltransferase activity, transferring groups other than amino-acyl groups"/>
    <property type="evidence" value="ECO:0007669"/>
    <property type="project" value="InterPro"/>
</dbReference>
<dbReference type="PROSITE" id="PS00380">
    <property type="entry name" value="RHODANESE_1"/>
    <property type="match status" value="1"/>
</dbReference>
<protein>
    <recommendedName>
        <fullName evidence="1">N-acetyltransferase domain-containing protein</fullName>
    </recommendedName>
</protein>
<dbReference type="InterPro" id="IPR041496">
    <property type="entry name" value="YitH/HolE_GNAT"/>
</dbReference>
<dbReference type="SUPFAM" id="SSF55729">
    <property type="entry name" value="Acyl-CoA N-acyltransferases (Nat)"/>
    <property type="match status" value="1"/>
</dbReference>
<dbReference type="Gene3D" id="3.40.630.30">
    <property type="match status" value="1"/>
</dbReference>
<dbReference type="InterPro" id="IPR000182">
    <property type="entry name" value="GNAT_dom"/>
</dbReference>
<dbReference type="Gene3D" id="3.40.630.90">
    <property type="match status" value="1"/>
</dbReference>
<accession>Q0FX65</accession>
<dbReference type="Proteomes" id="UP000006230">
    <property type="component" value="Unassembled WGS sequence"/>
</dbReference>